<dbReference type="Proteomes" id="UP000317010">
    <property type="component" value="Unassembled WGS sequence"/>
</dbReference>
<evidence type="ECO:0000313" key="4">
    <source>
        <dbReference type="Proteomes" id="UP000317010"/>
    </source>
</evidence>
<organism evidence="3 4">
    <name type="scientific">Mucilaginibacter frigoritolerans</name>
    <dbReference type="NCBI Taxonomy" id="652788"/>
    <lineage>
        <taxon>Bacteria</taxon>
        <taxon>Pseudomonadati</taxon>
        <taxon>Bacteroidota</taxon>
        <taxon>Sphingobacteriia</taxon>
        <taxon>Sphingobacteriales</taxon>
        <taxon>Sphingobacteriaceae</taxon>
        <taxon>Mucilaginibacter</taxon>
    </lineage>
</organism>
<evidence type="ECO:0000313" key="3">
    <source>
        <dbReference type="EMBL" id="TWI99303.1"/>
    </source>
</evidence>
<dbReference type="EMBL" id="VLLI01000007">
    <property type="protein sequence ID" value="TWI99303.1"/>
    <property type="molecule type" value="Genomic_DNA"/>
</dbReference>
<feature type="chain" id="PRO_5021891887" evidence="1">
    <location>
        <begin position="20"/>
        <end position="274"/>
    </location>
</feature>
<sequence length="274" mass="31024">MKRILFTLILGLATHMLFAEGNRADTSKKDSIKTKKGAIIKFGYGDDASQININRNEDTTVHHNSAYPHFSFGITIARLDLGLATLMDNGSFTLKPQNQFLRYRSWKTSNAGFDVFQFGARFSDSFKLYLAAGFDWTNIRLRDDITILPHQPSLSYVTSNLTLSKNRFTSSYLRLPLSFDFRTKEDADGNRFHFVIGPEAGFLLTASVKQVSTEDGTKKVNDTYNYATFRYGAVARIGYGAWGIYAKYYFNNMFENSPDQNGLHDFAFGIMLGF</sequence>
<dbReference type="Pfam" id="PF13568">
    <property type="entry name" value="OMP_b-brl_2"/>
    <property type="match status" value="1"/>
</dbReference>
<feature type="signal peptide" evidence="1">
    <location>
        <begin position="1"/>
        <end position="19"/>
    </location>
</feature>
<dbReference type="InterPro" id="IPR025665">
    <property type="entry name" value="Beta-barrel_OMP_2"/>
</dbReference>
<feature type="domain" description="Outer membrane protein beta-barrel" evidence="2">
    <location>
        <begin position="121"/>
        <end position="251"/>
    </location>
</feature>
<reference evidence="3 4" key="1">
    <citation type="submission" date="2019-07" db="EMBL/GenBank/DDBJ databases">
        <title>Genomic Encyclopedia of Archaeal and Bacterial Type Strains, Phase II (KMG-II): from individual species to whole genera.</title>
        <authorList>
            <person name="Goeker M."/>
        </authorList>
    </citation>
    <scope>NUCLEOTIDE SEQUENCE [LARGE SCALE GENOMIC DNA]</scope>
    <source>
        <strain evidence="3 4">ATCC BAA-1854</strain>
    </source>
</reference>
<name>A0A562U0T9_9SPHI</name>
<dbReference type="RefSeq" id="WP_144913133.1">
    <property type="nucleotide sequence ID" value="NZ_VLLI01000007.1"/>
</dbReference>
<dbReference type="OrthoDB" id="666719at2"/>
<keyword evidence="4" id="KW-1185">Reference proteome</keyword>
<evidence type="ECO:0000256" key="1">
    <source>
        <dbReference type="SAM" id="SignalP"/>
    </source>
</evidence>
<comment type="caution">
    <text evidence="3">The sequence shown here is derived from an EMBL/GenBank/DDBJ whole genome shotgun (WGS) entry which is preliminary data.</text>
</comment>
<gene>
    <name evidence="3" type="ORF">JN11_02620</name>
</gene>
<proteinExistence type="predicted"/>
<dbReference type="AlphaFoldDB" id="A0A562U0T9"/>
<accession>A0A562U0T9</accession>
<keyword evidence="1" id="KW-0732">Signal</keyword>
<evidence type="ECO:0000259" key="2">
    <source>
        <dbReference type="Pfam" id="PF13568"/>
    </source>
</evidence>
<protein>
    <submittedName>
        <fullName evidence="3">Outer membrane protein with beta-barrel domain</fullName>
    </submittedName>
</protein>